<reference evidence="1 2" key="1">
    <citation type="journal article" date="2019" name="Syst. Appl. Microbiol.">
        <title>Polyphasic characterization of two novel Lactobacillus spp. isolated from blown salami packages: Description of Lactobacillus halodurans sp. nov. and Lactobacillus salsicarnum sp. nov.</title>
        <authorList>
            <person name="Schuster J.A."/>
            <person name="Klingl A."/>
            <person name="Vogel R.F."/>
            <person name="Ehrmann M.A."/>
        </authorList>
    </citation>
    <scope>NUCLEOTIDE SEQUENCE [LARGE SCALE GENOMIC DNA]</scope>
    <source>
        <strain evidence="1 2">TMW 1.1920</strain>
    </source>
</reference>
<organism evidence="1 2">
    <name type="scientific">Companilactobacillus halodurans</name>
    <dbReference type="NCBI Taxonomy" id="2584183"/>
    <lineage>
        <taxon>Bacteria</taxon>
        <taxon>Bacillati</taxon>
        <taxon>Bacillota</taxon>
        <taxon>Bacilli</taxon>
        <taxon>Lactobacillales</taxon>
        <taxon>Lactobacillaceae</taxon>
        <taxon>Companilactobacillus</taxon>
    </lineage>
</organism>
<name>A0A5P0ZV79_9LACO</name>
<evidence type="ECO:0000313" key="1">
    <source>
        <dbReference type="EMBL" id="MQS96900.1"/>
    </source>
</evidence>
<evidence type="ECO:0000313" key="2">
    <source>
        <dbReference type="Proteomes" id="UP000371423"/>
    </source>
</evidence>
<protein>
    <submittedName>
        <fullName evidence="1">Uncharacterized protein</fullName>
    </submittedName>
</protein>
<sequence length="66" mass="7808">MVIYILLLRQSNGDKALRVYLLALSLQIILKKLLTWSCNFDMIIKLSVRHHLTSYQFVDILLEKLF</sequence>
<dbReference type="Proteomes" id="UP000371423">
    <property type="component" value="Unassembled WGS sequence"/>
</dbReference>
<dbReference type="AlphaFoldDB" id="A0A5P0ZV79"/>
<proteinExistence type="predicted"/>
<dbReference type="EMBL" id="VDFO01000009">
    <property type="protein sequence ID" value="MQS96900.1"/>
    <property type="molecule type" value="Genomic_DNA"/>
</dbReference>
<gene>
    <name evidence="1" type="ORF">FHL05_03220</name>
</gene>
<comment type="caution">
    <text evidence="1">The sequence shown here is derived from an EMBL/GenBank/DDBJ whole genome shotgun (WGS) entry which is preliminary data.</text>
</comment>
<accession>A0A5P0ZV79</accession>
<keyword evidence="2" id="KW-1185">Reference proteome</keyword>